<gene>
    <name evidence="2" type="ORF">DXZ20_09270</name>
</gene>
<dbReference type="Pfam" id="PF13738">
    <property type="entry name" value="Pyr_redox_3"/>
    <property type="match status" value="1"/>
</dbReference>
<dbReference type="PANTHER" id="PTHR43539">
    <property type="entry name" value="FLAVIN-BINDING MONOOXYGENASE-LIKE PROTEIN (AFU_ORTHOLOGUE AFUA_4G09220)"/>
    <property type="match status" value="1"/>
</dbReference>
<keyword evidence="1" id="KW-0560">Oxidoreductase</keyword>
<dbReference type="GO" id="GO:0050660">
    <property type="term" value="F:flavin adenine dinucleotide binding"/>
    <property type="evidence" value="ECO:0007669"/>
    <property type="project" value="TreeGrafter"/>
</dbReference>
<protein>
    <submittedName>
        <fullName evidence="2">Pyridine nucleotide-disulfide oxidoreductase</fullName>
    </submittedName>
</protein>
<dbReference type="RefSeq" id="WP_163666338.1">
    <property type="nucleotide sequence ID" value="NZ_QXHD01000004.1"/>
</dbReference>
<dbReference type="InterPro" id="IPR036188">
    <property type="entry name" value="FAD/NAD-bd_sf"/>
</dbReference>
<name>A0A6M0RIW3_9CYAN</name>
<comment type="caution">
    <text evidence="2">The sequence shown here is derived from an EMBL/GenBank/DDBJ whole genome shotgun (WGS) entry which is preliminary data.</text>
</comment>
<dbReference type="Proteomes" id="UP000481033">
    <property type="component" value="Unassembled WGS sequence"/>
</dbReference>
<organism evidence="2 3">
    <name type="scientific">Adonisia turfae CCMR0081</name>
    <dbReference type="NCBI Taxonomy" id="2292702"/>
    <lineage>
        <taxon>Bacteria</taxon>
        <taxon>Bacillati</taxon>
        <taxon>Cyanobacteriota</taxon>
        <taxon>Adonisia</taxon>
        <taxon>Adonisia turfae</taxon>
    </lineage>
</organism>
<dbReference type="AlphaFoldDB" id="A0A6M0RIW3"/>
<dbReference type="InterPro" id="IPR050982">
    <property type="entry name" value="Auxin_biosynth/cation_transpt"/>
</dbReference>
<accession>A0A6M0RIW3</accession>
<sequence>MDVRRHKYIIVGAGPSGLQLGYFMEKNQKDYVILERNQTAGSFFSKYPLHRKLISINKKNNYFPEDDFNLRHDWNSLLSDDPEMRFTEYSDDLFPSADRLYEYLQDFAKHFDLNITYGTTVSKIKRYDNGHFHLATEDGVHYECEALFLGLGPVKALLPDDIEGIELATVYDDQILDPETYRNKRVCIIGQGNSAFETAEFLSGIASFVHVFAKEPIKFAWNTHFVGDVRAVNNNIFDMYQLKSLHAVLNPRLKRITRLENGCLQTNHSYDYPNSDIPGSLELTREYDHIICCSGWRWFDEELFDESAMPLSWKRGKFPKMTPIWESENVPNMFFIGAAMQSIDRKASSAFIHGFRYAIRTLFKLIEERYENIPLPSKTIKPLDWDKLLDWMYERFSIASAIFQLFGVLSDVVVLADDMTEATIFEELPFNHVRERHFDGKHVLVFTLEFGFDNFKDPAITFMGPSDPVDTSCAAFLHPVIRHIYNGEETEFHFGDSLLARWDRPHGDGGAVMSYHYLFQKWLENQLGIDLNLPEPVEGGPYRRWSQEEIENWKLNNPPTDSIAKCVRPV</sequence>
<dbReference type="PANTHER" id="PTHR43539:SF23">
    <property type="entry name" value="FAD-DEPENDENT OXIDOREDUCTASE DOMAIN-CONTAINING PROTEIN 2"/>
    <property type="match status" value="1"/>
</dbReference>
<dbReference type="GO" id="GO:0036503">
    <property type="term" value="P:ERAD pathway"/>
    <property type="evidence" value="ECO:0007669"/>
    <property type="project" value="TreeGrafter"/>
</dbReference>
<dbReference type="EMBL" id="QXHD01000004">
    <property type="protein sequence ID" value="NEZ55860.1"/>
    <property type="molecule type" value="Genomic_DNA"/>
</dbReference>
<keyword evidence="3" id="KW-1185">Reference proteome</keyword>
<evidence type="ECO:0000313" key="2">
    <source>
        <dbReference type="EMBL" id="NEZ55860.1"/>
    </source>
</evidence>
<evidence type="ECO:0000256" key="1">
    <source>
        <dbReference type="ARBA" id="ARBA00023002"/>
    </source>
</evidence>
<dbReference type="GO" id="GO:0004497">
    <property type="term" value="F:monooxygenase activity"/>
    <property type="evidence" value="ECO:0007669"/>
    <property type="project" value="TreeGrafter"/>
</dbReference>
<evidence type="ECO:0000313" key="3">
    <source>
        <dbReference type="Proteomes" id="UP000481033"/>
    </source>
</evidence>
<dbReference type="SUPFAM" id="SSF51905">
    <property type="entry name" value="FAD/NAD(P)-binding domain"/>
    <property type="match status" value="1"/>
</dbReference>
<proteinExistence type="predicted"/>
<dbReference type="Gene3D" id="3.50.50.60">
    <property type="entry name" value="FAD/NAD(P)-binding domain"/>
    <property type="match status" value="2"/>
</dbReference>
<reference evidence="2 3" key="1">
    <citation type="journal article" date="2020" name="Microb. Ecol.">
        <title>Ecogenomics of the Marine Benthic Filamentous Cyanobacterium Adonisia.</title>
        <authorList>
            <person name="Walter J.M."/>
            <person name="Coutinho F.H."/>
            <person name="Leomil L."/>
            <person name="Hargreaves P.I."/>
            <person name="Campeao M.E."/>
            <person name="Vieira V.V."/>
            <person name="Silva B.S."/>
            <person name="Fistarol G.O."/>
            <person name="Salomon P.S."/>
            <person name="Sawabe T."/>
            <person name="Mino S."/>
            <person name="Hosokawa M."/>
            <person name="Miyashita H."/>
            <person name="Maruyama F."/>
            <person name="van Verk M.C."/>
            <person name="Dutilh B.E."/>
            <person name="Thompson C.C."/>
            <person name="Thompson F.L."/>
        </authorList>
    </citation>
    <scope>NUCLEOTIDE SEQUENCE [LARGE SCALE GENOMIC DNA]</scope>
    <source>
        <strain evidence="2 3">CCMR0081</strain>
    </source>
</reference>